<dbReference type="EMBL" id="JAHDYR010000042">
    <property type="protein sequence ID" value="KAG9391954.1"/>
    <property type="molecule type" value="Genomic_DNA"/>
</dbReference>
<dbReference type="InterPro" id="IPR036879">
    <property type="entry name" value="TF_MADSbox_sf"/>
</dbReference>
<dbReference type="AlphaFoldDB" id="A0A8J6B100"/>
<dbReference type="GO" id="GO:0005634">
    <property type="term" value="C:nucleus"/>
    <property type="evidence" value="ECO:0007669"/>
    <property type="project" value="UniProtKB-SubCell"/>
</dbReference>
<dbReference type="Proteomes" id="UP000717585">
    <property type="component" value="Unassembled WGS sequence"/>
</dbReference>
<evidence type="ECO:0000256" key="6">
    <source>
        <dbReference type="SAM" id="MobiDB-lite"/>
    </source>
</evidence>
<evidence type="ECO:0000256" key="5">
    <source>
        <dbReference type="ARBA" id="ARBA00023242"/>
    </source>
</evidence>
<evidence type="ECO:0000256" key="3">
    <source>
        <dbReference type="ARBA" id="ARBA00023125"/>
    </source>
</evidence>
<dbReference type="Gene3D" id="3.40.1810.10">
    <property type="entry name" value="Transcription factor, MADS-box"/>
    <property type="match status" value="1"/>
</dbReference>
<comment type="subcellular location">
    <subcellularLocation>
        <location evidence="1">Nucleus</location>
    </subcellularLocation>
</comment>
<name>A0A8J6B100_9EUKA</name>
<protein>
    <recommendedName>
        <fullName evidence="7">MADS-box domain-containing protein</fullName>
    </recommendedName>
</protein>
<keyword evidence="2" id="KW-0805">Transcription regulation</keyword>
<evidence type="ECO:0000259" key="7">
    <source>
        <dbReference type="PROSITE" id="PS50066"/>
    </source>
</evidence>
<comment type="caution">
    <text evidence="8">The sequence shown here is derived from an EMBL/GenBank/DDBJ whole genome shotgun (WGS) entry which is preliminary data.</text>
</comment>
<dbReference type="OrthoDB" id="2284405at2759"/>
<feature type="compositionally biased region" description="Polar residues" evidence="6">
    <location>
        <begin position="223"/>
        <end position="232"/>
    </location>
</feature>
<sequence length="232" mass="25508">MNNRNSQRITDKRKRLSAFSKRKQGLLRKANELASLTGCSLLVAIKSETNNIYSYATDEFKPLIEEKSGRDLLRSYIRPSEGGKKPVFLNTTVKERQEGKAGAVTHLRLDGTVPSEGKTDSMLPHMDHREALRRQQTMMNVPLEEPCSEFRLEIPTNGYLSDSAGSDTGFGSMTNSGALLSAASSVGMFTLENEFAAPDYLRGNESDHSYGGVSPSASPMARTHSTSMFDAF</sequence>
<dbReference type="SUPFAM" id="SSF55455">
    <property type="entry name" value="SRF-like"/>
    <property type="match status" value="1"/>
</dbReference>
<evidence type="ECO:0000313" key="9">
    <source>
        <dbReference type="Proteomes" id="UP000717585"/>
    </source>
</evidence>
<dbReference type="InterPro" id="IPR002100">
    <property type="entry name" value="TF_MADSbox"/>
</dbReference>
<dbReference type="PRINTS" id="PR00404">
    <property type="entry name" value="MADSDOMAIN"/>
</dbReference>
<feature type="domain" description="MADS-box" evidence="7">
    <location>
        <begin position="7"/>
        <end position="59"/>
    </location>
</feature>
<dbReference type="SMART" id="SM00432">
    <property type="entry name" value="MADS"/>
    <property type="match status" value="1"/>
</dbReference>
<dbReference type="Pfam" id="PF00319">
    <property type="entry name" value="SRF-TF"/>
    <property type="match status" value="1"/>
</dbReference>
<keyword evidence="3" id="KW-0238">DNA-binding</keyword>
<proteinExistence type="predicted"/>
<feature type="region of interest" description="Disordered" evidence="6">
    <location>
        <begin position="206"/>
        <end position="232"/>
    </location>
</feature>
<organism evidence="8 9">
    <name type="scientific">Carpediemonas membranifera</name>
    <dbReference type="NCBI Taxonomy" id="201153"/>
    <lineage>
        <taxon>Eukaryota</taxon>
        <taxon>Metamonada</taxon>
        <taxon>Carpediemonas-like organisms</taxon>
        <taxon>Carpediemonas</taxon>
    </lineage>
</organism>
<keyword evidence="5" id="KW-0539">Nucleus</keyword>
<dbReference type="GO" id="GO:0046983">
    <property type="term" value="F:protein dimerization activity"/>
    <property type="evidence" value="ECO:0007669"/>
    <property type="project" value="InterPro"/>
</dbReference>
<reference evidence="8" key="1">
    <citation type="submission" date="2021-05" db="EMBL/GenBank/DDBJ databases">
        <title>A free-living protist that lacks canonical eukaryotic 1 DNA replication and segregation systems.</title>
        <authorList>
            <person name="Salas-Leiva D.E."/>
            <person name="Tromer E.C."/>
            <person name="Curtis B.A."/>
            <person name="Jerlstrom-Hultqvist J."/>
            <person name="Kolisko M."/>
            <person name="Yi Z."/>
            <person name="Salas-Leiva J.S."/>
            <person name="Gallot-Lavallee L."/>
            <person name="Kops G.J.P.L."/>
            <person name="Archibald J.M."/>
            <person name="Simpson A.G.B."/>
            <person name="Roger A.J."/>
        </authorList>
    </citation>
    <scope>NUCLEOTIDE SEQUENCE</scope>
    <source>
        <strain evidence="8">BICM</strain>
    </source>
</reference>
<gene>
    <name evidence="8" type="ORF">J8273_6756</name>
</gene>
<keyword evidence="4" id="KW-0804">Transcription</keyword>
<evidence type="ECO:0000313" key="8">
    <source>
        <dbReference type="EMBL" id="KAG9391954.1"/>
    </source>
</evidence>
<keyword evidence="9" id="KW-1185">Reference proteome</keyword>
<evidence type="ECO:0000256" key="4">
    <source>
        <dbReference type="ARBA" id="ARBA00023163"/>
    </source>
</evidence>
<dbReference type="PROSITE" id="PS50066">
    <property type="entry name" value="MADS_BOX_2"/>
    <property type="match status" value="1"/>
</dbReference>
<evidence type="ECO:0000256" key="1">
    <source>
        <dbReference type="ARBA" id="ARBA00004123"/>
    </source>
</evidence>
<dbReference type="GO" id="GO:0003677">
    <property type="term" value="F:DNA binding"/>
    <property type="evidence" value="ECO:0007669"/>
    <property type="project" value="UniProtKB-KW"/>
</dbReference>
<evidence type="ECO:0000256" key="2">
    <source>
        <dbReference type="ARBA" id="ARBA00023015"/>
    </source>
</evidence>
<accession>A0A8J6B100</accession>